<dbReference type="InterPro" id="IPR036291">
    <property type="entry name" value="NAD(P)-bd_dom_sf"/>
</dbReference>
<dbReference type="Proteomes" id="UP000198925">
    <property type="component" value="Unassembled WGS sequence"/>
</dbReference>
<name>A0A1G6KLW8_9PROT</name>
<dbReference type="SUPFAM" id="SSF51735">
    <property type="entry name" value="NAD(P)-binding Rossmann-fold domains"/>
    <property type="match status" value="1"/>
</dbReference>
<dbReference type="AlphaFoldDB" id="A0A1G6KLW8"/>
<dbReference type="STRING" id="938405.SAMN02927895_00743"/>
<dbReference type="InterPro" id="IPR001509">
    <property type="entry name" value="Epimerase_deHydtase"/>
</dbReference>
<evidence type="ECO:0000259" key="3">
    <source>
        <dbReference type="Pfam" id="PF01370"/>
    </source>
</evidence>
<reference evidence="4 5" key="1">
    <citation type="submission" date="2016-10" db="EMBL/GenBank/DDBJ databases">
        <authorList>
            <person name="de Groot N.N."/>
        </authorList>
    </citation>
    <scope>NUCLEOTIDE SEQUENCE [LARGE SCALE GENOMIC DNA]</scope>
    <source>
        <strain evidence="4 5">CPCC 100156</strain>
    </source>
</reference>
<sequence>MTQPGRILLTGAGGFVGRALLPALRAAFPEAVLIGAGREGKVPGTDIGLTLDLRETAGLPDAIAEAHPDAVVHLAAQADVAASFRDPGEAWRVNLLGTIALGEAVLRAAPEASFMFISSGEVYGLSFQSGQPLAEDAALRPANPYAASKAAADLAIGEMALRGLRAVRLRPFTHIGPGQAPNYVVAAFARQVARIEAGLQEPVLRTGALDRWRDFLDVRDVCAGYTRTLGLLDQLEPGVAINLCSGHPRQVGDILGQLLALAGITARTEADAARLRPTDVVRVQGDPSLARQLLAWEPQIAWEDTLRTVLDDWRGRVAAGE</sequence>
<evidence type="ECO:0000256" key="2">
    <source>
        <dbReference type="ARBA" id="ARBA00007637"/>
    </source>
</evidence>
<dbReference type="EMBL" id="FMZX01000001">
    <property type="protein sequence ID" value="SDC31535.1"/>
    <property type="molecule type" value="Genomic_DNA"/>
</dbReference>
<keyword evidence="5" id="KW-1185">Reference proteome</keyword>
<comment type="pathway">
    <text evidence="1">Bacterial outer membrane biogenesis; LPS O-antigen biosynthesis.</text>
</comment>
<organism evidence="4 5">
    <name type="scientific">Belnapia rosea</name>
    <dbReference type="NCBI Taxonomy" id="938405"/>
    <lineage>
        <taxon>Bacteria</taxon>
        <taxon>Pseudomonadati</taxon>
        <taxon>Pseudomonadota</taxon>
        <taxon>Alphaproteobacteria</taxon>
        <taxon>Acetobacterales</taxon>
        <taxon>Roseomonadaceae</taxon>
        <taxon>Belnapia</taxon>
    </lineage>
</organism>
<dbReference type="RefSeq" id="WP_090660190.1">
    <property type="nucleotide sequence ID" value="NZ_FMZX01000001.1"/>
</dbReference>
<gene>
    <name evidence="4" type="ORF">SAMN04487779_1001553</name>
</gene>
<dbReference type="Gene3D" id="3.90.25.10">
    <property type="entry name" value="UDP-galactose 4-epimerase, domain 1"/>
    <property type="match status" value="1"/>
</dbReference>
<evidence type="ECO:0000313" key="5">
    <source>
        <dbReference type="Proteomes" id="UP000198925"/>
    </source>
</evidence>
<protein>
    <submittedName>
        <fullName evidence="4">Nucleoside-diphosphate-sugar epimerase</fullName>
    </submittedName>
</protein>
<feature type="domain" description="NAD-dependent epimerase/dehydratase" evidence="3">
    <location>
        <begin position="7"/>
        <end position="243"/>
    </location>
</feature>
<proteinExistence type="inferred from homology"/>
<accession>A0A1G6KLW8</accession>
<dbReference type="Pfam" id="PF01370">
    <property type="entry name" value="Epimerase"/>
    <property type="match status" value="1"/>
</dbReference>
<evidence type="ECO:0000256" key="1">
    <source>
        <dbReference type="ARBA" id="ARBA00005125"/>
    </source>
</evidence>
<comment type="similarity">
    <text evidence="2">Belongs to the NAD(P)-dependent epimerase/dehydratase family.</text>
</comment>
<evidence type="ECO:0000313" key="4">
    <source>
        <dbReference type="EMBL" id="SDC31535.1"/>
    </source>
</evidence>
<dbReference type="Gene3D" id="3.40.50.720">
    <property type="entry name" value="NAD(P)-binding Rossmann-like Domain"/>
    <property type="match status" value="1"/>
</dbReference>
<dbReference type="PANTHER" id="PTHR43000">
    <property type="entry name" value="DTDP-D-GLUCOSE 4,6-DEHYDRATASE-RELATED"/>
    <property type="match status" value="1"/>
</dbReference>